<evidence type="ECO:0000256" key="1">
    <source>
        <dbReference type="ARBA" id="ARBA00005254"/>
    </source>
</evidence>
<reference evidence="5" key="2">
    <citation type="journal article" date="2019" name="Int. J. Syst. Evol. Microbiol.">
        <title>The Global Catalogue of Microorganisms (GCM) 10K type strain sequencing project: providing services to taxonomists for standard genome sequencing and annotation.</title>
        <authorList>
            <consortium name="The Broad Institute Genomics Platform"/>
            <consortium name="The Broad Institute Genome Sequencing Center for Infectious Disease"/>
            <person name="Wu L."/>
            <person name="Ma J."/>
        </authorList>
    </citation>
    <scope>NUCLEOTIDE SEQUENCE [LARGE SCALE GENOMIC DNA]</scope>
    <source>
        <strain evidence="5">JCM 9687</strain>
    </source>
</reference>
<accession>A0ABP6RT12</accession>
<dbReference type="RefSeq" id="WP_344924612.1">
    <property type="nucleotide sequence ID" value="NZ_BAAAYK010000038.1"/>
</dbReference>
<name>A0ABP6RT12_9PSEU</name>
<comment type="similarity">
    <text evidence="1">Belongs to the enoyl-CoA hydratase/isomerase family.</text>
</comment>
<evidence type="ECO:0000313" key="5">
    <source>
        <dbReference type="Proteomes" id="UP001500483"/>
    </source>
</evidence>
<dbReference type="InterPro" id="IPR029069">
    <property type="entry name" value="HotDog_dom_sf"/>
</dbReference>
<dbReference type="Pfam" id="PF01575">
    <property type="entry name" value="MaoC_dehydratas"/>
    <property type="match status" value="1"/>
</dbReference>
<dbReference type="Gene3D" id="3.10.129.10">
    <property type="entry name" value="Hotdog Thioesterase"/>
    <property type="match status" value="1"/>
</dbReference>
<sequence length="137" mass="14289">MSGVRPGDVLPDHQVGPVSAEKMKTMAALMRDANPIHFDPAAVRALGLGDRVVNQGPLNQAYVVSMLARWAGGAHRIRELRLRHLGAVFAGDRLRAHGTVTGVSEQDGVLVASCAVGLDVLRGDPVLSGTASVHIGG</sequence>
<evidence type="ECO:0000313" key="3">
    <source>
        <dbReference type="EMBL" id="GAA3354190.1"/>
    </source>
</evidence>
<feature type="domain" description="MaoC-like" evidence="2">
    <location>
        <begin position="16"/>
        <end position="107"/>
    </location>
</feature>
<dbReference type="EMBL" id="BAAAYK010000030">
    <property type="protein sequence ID" value="GAA3354190.1"/>
    <property type="molecule type" value="Genomic_DNA"/>
</dbReference>
<dbReference type="InterPro" id="IPR002539">
    <property type="entry name" value="MaoC-like_dom"/>
</dbReference>
<dbReference type="CDD" id="cd03441">
    <property type="entry name" value="R_hydratase_like"/>
    <property type="match status" value="1"/>
</dbReference>
<dbReference type="EMBL" id="BAAAYK010000038">
    <property type="protein sequence ID" value="GAA3358499.1"/>
    <property type="molecule type" value="Genomic_DNA"/>
</dbReference>
<reference evidence="4" key="3">
    <citation type="submission" date="2023-12" db="EMBL/GenBank/DDBJ databases">
        <authorList>
            <person name="Sun Q."/>
            <person name="Inoue M."/>
        </authorList>
    </citation>
    <scope>NUCLEOTIDE SEQUENCE</scope>
    <source>
        <strain evidence="4">JCM 9687</strain>
    </source>
</reference>
<comment type="caution">
    <text evidence="4">The sequence shown here is derived from an EMBL/GenBank/DDBJ whole genome shotgun (WGS) entry which is preliminary data.</text>
</comment>
<evidence type="ECO:0000313" key="4">
    <source>
        <dbReference type="EMBL" id="GAA3358499.1"/>
    </source>
</evidence>
<reference evidence="4" key="1">
    <citation type="journal article" date="2014" name="Int. J. Syst. Evol. Microbiol.">
        <title>Complete genome of a new Firmicutes species belonging to the dominant human colonic microbiota ('Ruminococcus bicirculans') reveals two chromosomes and a selective capacity to utilize plant glucans.</title>
        <authorList>
            <consortium name="NISC Comparative Sequencing Program"/>
            <person name="Wegmann U."/>
            <person name="Louis P."/>
            <person name="Goesmann A."/>
            <person name="Henrissat B."/>
            <person name="Duncan S.H."/>
            <person name="Flint H.J."/>
        </authorList>
    </citation>
    <scope>NUCLEOTIDE SEQUENCE</scope>
    <source>
        <strain evidence="4">JCM 9687</strain>
    </source>
</reference>
<organism evidence="4 5">
    <name type="scientific">Saccharopolyspora gregorii</name>
    <dbReference type="NCBI Taxonomy" id="33914"/>
    <lineage>
        <taxon>Bacteria</taxon>
        <taxon>Bacillati</taxon>
        <taxon>Actinomycetota</taxon>
        <taxon>Actinomycetes</taxon>
        <taxon>Pseudonocardiales</taxon>
        <taxon>Pseudonocardiaceae</taxon>
        <taxon>Saccharopolyspora</taxon>
    </lineage>
</organism>
<protein>
    <recommendedName>
        <fullName evidence="2">MaoC-like domain-containing protein</fullName>
    </recommendedName>
</protein>
<evidence type="ECO:0000259" key="2">
    <source>
        <dbReference type="Pfam" id="PF01575"/>
    </source>
</evidence>
<dbReference type="SUPFAM" id="SSF54637">
    <property type="entry name" value="Thioesterase/thiol ester dehydrase-isomerase"/>
    <property type="match status" value="1"/>
</dbReference>
<gene>
    <name evidence="3" type="ORF">GCM10020366_10070</name>
    <name evidence="4" type="ORF">GCM10020366_30810</name>
</gene>
<keyword evidence="5" id="KW-1185">Reference proteome</keyword>
<dbReference type="Proteomes" id="UP001500483">
    <property type="component" value="Unassembled WGS sequence"/>
</dbReference>
<proteinExistence type="inferred from homology"/>